<evidence type="ECO:0000256" key="3">
    <source>
        <dbReference type="PROSITE-ProRule" id="PRU00023"/>
    </source>
</evidence>
<dbReference type="Pfam" id="PF00023">
    <property type="entry name" value="Ank"/>
    <property type="match status" value="2"/>
</dbReference>
<accession>A0A0P6IT69</accession>
<keyword evidence="1" id="KW-0677">Repeat</keyword>
<dbReference type="SUPFAM" id="SSF48403">
    <property type="entry name" value="Ankyrin repeat"/>
    <property type="match status" value="2"/>
</dbReference>
<dbReference type="EMBL" id="LRGB01001361">
    <property type="protein sequence ID" value="KZS12415.1"/>
    <property type="molecule type" value="Genomic_DNA"/>
</dbReference>
<dbReference type="PROSITE" id="PS50297">
    <property type="entry name" value="ANK_REP_REGION"/>
    <property type="match status" value="4"/>
</dbReference>
<feature type="repeat" description="ANK" evidence="3">
    <location>
        <begin position="200"/>
        <end position="232"/>
    </location>
</feature>
<feature type="repeat" description="ANK" evidence="3">
    <location>
        <begin position="555"/>
        <end position="589"/>
    </location>
</feature>
<reference evidence="4" key="1">
    <citation type="submission" date="2015-10" db="EMBL/GenBank/DDBJ databases">
        <title>EvidentialGene: Evidence-directed Construction of Complete mRNA Transcriptomes without Genomes.</title>
        <authorList>
            <person name="Gilbert D.G."/>
        </authorList>
    </citation>
    <scope>NUCLEOTIDE SEQUENCE</scope>
</reference>
<sequence>MAMWITGKTDHSTRRDALFTDLYQECKLAPPAARLSYSLRVRLERFLQPERREIACRMKEGCAPLFIACKKGNVEIVEYLITICDADVEQRGKYEVPDDRSVHNVTPLWCAAVAGKLPVVKCLVQYGADVDSMSDTGSTPVRSACFMTHLEIVQFLVESGANILRANYNGGTCLINSVQSVPLCEYLLQHGAAVNALDIQQKTALHYAIQEHRLETTKLLLQYQADPYLKSRYGDDALQTSCLKGATQIFEYLIANVPYSLERIADAYELMGSTCLDEHHDLQLALQYWRNAIQLRNRDAASPIIKGICPPAEHFNNAIEFQTLEELDNLSTDLDAMRTQSLLICERILGSTHKDAIFRFMYRGAAYADSLRYQQCIDLWKYALQLRVLKDTLLYNETCFAARALVRIFLDLHEKHERGLLREPLRPTDVMSAFTLIVDNMEASLELLYVRPVFRRHQENFDRILNCLSHLLFLLTSIDSNRTDKARLIELVCRVVRIDPRTSNGESLLHLAANRDNTIKSSTYFDEPQGTFFPSVKVAQLLIDCGADVSSLDQKRNTPLHTAAKIQNYHSSLVELLLHQGGHIDQINGDGERPASMLLKLPTCTIHPLQYISLRCLAASVIKNHGISYRGEVPVSLEPFIEKH</sequence>
<dbReference type="Pfam" id="PF12796">
    <property type="entry name" value="Ank_2"/>
    <property type="match status" value="2"/>
</dbReference>
<reference evidence="5 6" key="2">
    <citation type="submission" date="2016-03" db="EMBL/GenBank/DDBJ databases">
        <title>EvidentialGene: Evidence-directed Construction of Genes on Genomes.</title>
        <authorList>
            <person name="Gilbert D.G."/>
            <person name="Choi J.-H."/>
            <person name="Mockaitis K."/>
            <person name="Colbourne J."/>
            <person name="Pfrender M."/>
        </authorList>
    </citation>
    <scope>NUCLEOTIDE SEQUENCE [LARGE SCALE GENOMIC DNA]</scope>
    <source>
        <strain evidence="5 6">Xinb3</strain>
        <tissue evidence="5">Complete organism</tissue>
    </source>
</reference>
<dbReference type="OrthoDB" id="3246549at2759"/>
<dbReference type="Proteomes" id="UP000076858">
    <property type="component" value="Unassembled WGS sequence"/>
</dbReference>
<gene>
    <name evidence="5" type="ORF">APZ42_022520</name>
</gene>
<evidence type="ECO:0000256" key="1">
    <source>
        <dbReference type="ARBA" id="ARBA00022737"/>
    </source>
</evidence>
<dbReference type="PROSITE" id="PS50088">
    <property type="entry name" value="ANK_REPEAT"/>
    <property type="match status" value="4"/>
</dbReference>
<name>A0A0P6IT69_9CRUS</name>
<evidence type="ECO:0000313" key="6">
    <source>
        <dbReference type="Proteomes" id="UP000076858"/>
    </source>
</evidence>
<keyword evidence="6" id="KW-1185">Reference proteome</keyword>
<feature type="repeat" description="ANK" evidence="3">
    <location>
        <begin position="103"/>
        <end position="135"/>
    </location>
</feature>
<dbReference type="Gene3D" id="1.25.40.20">
    <property type="entry name" value="Ankyrin repeat-containing domain"/>
    <property type="match status" value="3"/>
</dbReference>
<dbReference type="AlphaFoldDB" id="A0A0P6IT69"/>
<dbReference type="PANTHER" id="PTHR24171">
    <property type="entry name" value="ANKYRIN REPEAT DOMAIN-CONTAINING PROTEIN 39-RELATED"/>
    <property type="match status" value="1"/>
</dbReference>
<keyword evidence="2 3" id="KW-0040">ANK repeat</keyword>
<feature type="repeat" description="ANK" evidence="3">
    <location>
        <begin position="136"/>
        <end position="168"/>
    </location>
</feature>
<dbReference type="InterPro" id="IPR002110">
    <property type="entry name" value="Ankyrin_rpt"/>
</dbReference>
<dbReference type="EMBL" id="GDIQ01018029">
    <property type="protein sequence ID" value="JAN76708.1"/>
    <property type="molecule type" value="Transcribed_RNA"/>
</dbReference>
<proteinExistence type="predicted"/>
<evidence type="ECO:0000313" key="4">
    <source>
        <dbReference type="EMBL" id="JAN76708.1"/>
    </source>
</evidence>
<protein>
    <submittedName>
        <fullName evidence="5">Fem-1 protein A protein</fullName>
    </submittedName>
    <submittedName>
        <fullName evidence="4">NADPH-dependent diflavin oxidoreductase</fullName>
    </submittedName>
</protein>
<evidence type="ECO:0000256" key="2">
    <source>
        <dbReference type="ARBA" id="ARBA00023043"/>
    </source>
</evidence>
<evidence type="ECO:0000313" key="5">
    <source>
        <dbReference type="EMBL" id="KZS12415.1"/>
    </source>
</evidence>
<organism evidence="4">
    <name type="scientific">Daphnia magna</name>
    <dbReference type="NCBI Taxonomy" id="35525"/>
    <lineage>
        <taxon>Eukaryota</taxon>
        <taxon>Metazoa</taxon>
        <taxon>Ecdysozoa</taxon>
        <taxon>Arthropoda</taxon>
        <taxon>Crustacea</taxon>
        <taxon>Branchiopoda</taxon>
        <taxon>Diplostraca</taxon>
        <taxon>Cladocera</taxon>
        <taxon>Anomopoda</taxon>
        <taxon>Daphniidae</taxon>
        <taxon>Daphnia</taxon>
    </lineage>
</organism>
<dbReference type="STRING" id="35525.A0A0P6IT69"/>
<dbReference type="SMART" id="SM00248">
    <property type="entry name" value="ANK"/>
    <property type="match status" value="8"/>
</dbReference>
<dbReference type="InterPro" id="IPR036770">
    <property type="entry name" value="Ankyrin_rpt-contain_sf"/>
</dbReference>